<dbReference type="EMBL" id="JAIWYP010000013">
    <property type="protein sequence ID" value="KAH3720562.1"/>
    <property type="molecule type" value="Genomic_DNA"/>
</dbReference>
<evidence type="ECO:0000313" key="1">
    <source>
        <dbReference type="EMBL" id="KAH3720562.1"/>
    </source>
</evidence>
<gene>
    <name evidence="1" type="ORF">DPMN_063461</name>
</gene>
<accession>A0A9D4CBC1</accession>
<name>A0A9D4CBC1_DREPO</name>
<evidence type="ECO:0000313" key="2">
    <source>
        <dbReference type="Proteomes" id="UP000828390"/>
    </source>
</evidence>
<dbReference type="AlphaFoldDB" id="A0A9D4CBC1"/>
<sequence>MLFLNDCRFIVSELSVVEIKNASFRGSERVCVYRGRLPEPNTEVKCNVTVVQEMVEYSGIYSRNHN</sequence>
<comment type="caution">
    <text evidence="1">The sequence shown here is derived from an EMBL/GenBank/DDBJ whole genome shotgun (WGS) entry which is preliminary data.</text>
</comment>
<reference evidence="1" key="2">
    <citation type="submission" date="2020-11" db="EMBL/GenBank/DDBJ databases">
        <authorList>
            <person name="McCartney M.A."/>
            <person name="Auch B."/>
            <person name="Kono T."/>
            <person name="Mallez S."/>
            <person name="Becker A."/>
            <person name="Gohl D.M."/>
            <person name="Silverstein K.A.T."/>
            <person name="Koren S."/>
            <person name="Bechman K.B."/>
            <person name="Herman A."/>
            <person name="Abrahante J.E."/>
            <person name="Garbe J."/>
        </authorList>
    </citation>
    <scope>NUCLEOTIDE SEQUENCE</scope>
    <source>
        <strain evidence="1">Duluth1</strain>
        <tissue evidence="1">Whole animal</tissue>
    </source>
</reference>
<reference evidence="1" key="1">
    <citation type="journal article" date="2019" name="bioRxiv">
        <title>The Genome of the Zebra Mussel, Dreissena polymorpha: A Resource for Invasive Species Research.</title>
        <authorList>
            <person name="McCartney M.A."/>
            <person name="Auch B."/>
            <person name="Kono T."/>
            <person name="Mallez S."/>
            <person name="Zhang Y."/>
            <person name="Obille A."/>
            <person name="Becker A."/>
            <person name="Abrahante J.E."/>
            <person name="Garbe J."/>
            <person name="Badalamenti J.P."/>
            <person name="Herman A."/>
            <person name="Mangelson H."/>
            <person name="Liachko I."/>
            <person name="Sullivan S."/>
            <person name="Sone E.D."/>
            <person name="Koren S."/>
            <person name="Silverstein K.A.T."/>
            <person name="Beckman K.B."/>
            <person name="Gohl D.M."/>
        </authorList>
    </citation>
    <scope>NUCLEOTIDE SEQUENCE</scope>
    <source>
        <strain evidence="1">Duluth1</strain>
        <tissue evidence="1">Whole animal</tissue>
    </source>
</reference>
<dbReference type="Proteomes" id="UP000828390">
    <property type="component" value="Unassembled WGS sequence"/>
</dbReference>
<proteinExistence type="predicted"/>
<keyword evidence="2" id="KW-1185">Reference proteome</keyword>
<organism evidence="1 2">
    <name type="scientific">Dreissena polymorpha</name>
    <name type="common">Zebra mussel</name>
    <name type="synonym">Mytilus polymorpha</name>
    <dbReference type="NCBI Taxonomy" id="45954"/>
    <lineage>
        <taxon>Eukaryota</taxon>
        <taxon>Metazoa</taxon>
        <taxon>Spiralia</taxon>
        <taxon>Lophotrochozoa</taxon>
        <taxon>Mollusca</taxon>
        <taxon>Bivalvia</taxon>
        <taxon>Autobranchia</taxon>
        <taxon>Heteroconchia</taxon>
        <taxon>Euheterodonta</taxon>
        <taxon>Imparidentia</taxon>
        <taxon>Neoheterodontei</taxon>
        <taxon>Myida</taxon>
        <taxon>Dreissenoidea</taxon>
        <taxon>Dreissenidae</taxon>
        <taxon>Dreissena</taxon>
    </lineage>
</organism>
<protein>
    <submittedName>
        <fullName evidence="1">Uncharacterized protein</fullName>
    </submittedName>
</protein>